<evidence type="ECO:0000313" key="9">
    <source>
        <dbReference type="EMBL" id="CRH07616.1"/>
    </source>
</evidence>
<dbReference type="Gene3D" id="3.30.230.10">
    <property type="match status" value="1"/>
</dbReference>
<dbReference type="GO" id="GO:0000049">
    <property type="term" value="F:tRNA binding"/>
    <property type="evidence" value="ECO:0007669"/>
    <property type="project" value="UniProtKB-UniRule"/>
</dbReference>
<name>A0A1S7LPA5_MAGMO</name>
<reference evidence="9" key="1">
    <citation type="submission" date="2015-04" db="EMBL/GenBank/DDBJ databases">
        <authorList>
            <person name="Syromyatnikov M.Y."/>
            <person name="Popov V.N."/>
        </authorList>
    </citation>
    <scope>NUCLEOTIDE SEQUENCE</scope>
    <source>
        <strain evidence="9">MO-1</strain>
    </source>
</reference>
<dbReference type="InterPro" id="IPR000100">
    <property type="entry name" value="RNase_P"/>
</dbReference>
<dbReference type="NCBIfam" id="TIGR00188">
    <property type="entry name" value="rnpA"/>
    <property type="match status" value="1"/>
</dbReference>
<evidence type="ECO:0000256" key="3">
    <source>
        <dbReference type="ARBA" id="ARBA00022722"/>
    </source>
</evidence>
<comment type="catalytic activity">
    <reaction evidence="7">
        <text>Endonucleolytic cleavage of RNA, removing 5'-extranucleotides from tRNA precursor.</text>
        <dbReference type="EC" id="3.1.26.5"/>
    </reaction>
</comment>
<keyword evidence="2 7" id="KW-0819">tRNA processing</keyword>
<dbReference type="AlphaFoldDB" id="A0A1S7LPA5"/>
<keyword evidence="3 7" id="KW-0540">Nuclease</keyword>
<dbReference type="HAMAP" id="MF_00227">
    <property type="entry name" value="RNase_P"/>
    <property type="match status" value="1"/>
</dbReference>
<comment type="similarity">
    <text evidence="7">Belongs to the RnpA family.</text>
</comment>
<comment type="function">
    <text evidence="1 7">RNaseP catalyzes the removal of the 5'-leader sequence from pre-tRNA to produce the mature 5'-terminus. It can also cleave other RNA substrates such as 4.5S RNA. The protein component plays an auxiliary but essential role in vivo by binding to the 5'-leader sequence and broadening the substrate specificity of the ribozyme.</text>
</comment>
<dbReference type="InterPro" id="IPR014721">
    <property type="entry name" value="Ribsml_uS5_D2-typ_fold_subgr"/>
</dbReference>
<evidence type="ECO:0000256" key="4">
    <source>
        <dbReference type="ARBA" id="ARBA00022759"/>
    </source>
</evidence>
<keyword evidence="6 7" id="KW-0694">RNA-binding</keyword>
<dbReference type="PROSITE" id="PS00648">
    <property type="entry name" value="RIBONUCLEASE_P"/>
    <property type="match status" value="1"/>
</dbReference>
<dbReference type="GO" id="GO:0042781">
    <property type="term" value="F:3'-tRNA processing endoribonuclease activity"/>
    <property type="evidence" value="ECO:0007669"/>
    <property type="project" value="TreeGrafter"/>
</dbReference>
<evidence type="ECO:0000256" key="8">
    <source>
        <dbReference type="NCBIfam" id="TIGR00188"/>
    </source>
</evidence>
<keyword evidence="4 7" id="KW-0255">Endonuclease</keyword>
<protein>
    <recommendedName>
        <fullName evidence="7 8">Ribonuclease P protein component</fullName>
        <shortName evidence="7">RNase P protein</shortName>
        <shortName evidence="7">RNaseP protein</shortName>
        <ecNumber evidence="7 8">3.1.26.5</ecNumber>
    </recommendedName>
    <alternativeName>
        <fullName evidence="7">Protein C5</fullName>
    </alternativeName>
</protein>
<sequence length="121" mass="13789">MSASSIDTSFPKTARLLAPRDFRRVLAARRRKDGRLFVLYSCTGSGQSPRIGLTVSRKVGKAHERNRIKRIAREVFRLHRGYLVTDRDFVLIAKPRAGQSDNATLRREIERLLSEHRAATS</sequence>
<accession>A0A1S7LPA5</accession>
<dbReference type="InterPro" id="IPR020539">
    <property type="entry name" value="RNase_P_CS"/>
</dbReference>
<dbReference type="GO" id="GO:0001682">
    <property type="term" value="P:tRNA 5'-leader removal"/>
    <property type="evidence" value="ECO:0007669"/>
    <property type="project" value="UniProtKB-UniRule"/>
</dbReference>
<dbReference type="PANTHER" id="PTHR33992:SF1">
    <property type="entry name" value="RIBONUCLEASE P PROTEIN COMPONENT"/>
    <property type="match status" value="1"/>
</dbReference>
<evidence type="ECO:0000256" key="2">
    <source>
        <dbReference type="ARBA" id="ARBA00022694"/>
    </source>
</evidence>
<proteinExistence type="inferred from homology"/>
<dbReference type="PANTHER" id="PTHR33992">
    <property type="entry name" value="RIBONUCLEASE P PROTEIN COMPONENT"/>
    <property type="match status" value="1"/>
</dbReference>
<dbReference type="GO" id="GO:0030677">
    <property type="term" value="C:ribonuclease P complex"/>
    <property type="evidence" value="ECO:0007669"/>
    <property type="project" value="TreeGrafter"/>
</dbReference>
<dbReference type="SUPFAM" id="SSF54211">
    <property type="entry name" value="Ribosomal protein S5 domain 2-like"/>
    <property type="match status" value="1"/>
</dbReference>
<gene>
    <name evidence="7 9" type="primary">rnpA</name>
    <name evidence="9" type="ORF">MAGMO_3480</name>
</gene>
<dbReference type="EC" id="3.1.26.5" evidence="7 8"/>
<dbReference type="Pfam" id="PF00825">
    <property type="entry name" value="Ribonuclease_P"/>
    <property type="match status" value="1"/>
</dbReference>
<comment type="subunit">
    <text evidence="7">Consists of a catalytic RNA component (M1 or rnpB) and a protein subunit.</text>
</comment>
<dbReference type="GO" id="GO:0004526">
    <property type="term" value="F:ribonuclease P activity"/>
    <property type="evidence" value="ECO:0007669"/>
    <property type="project" value="UniProtKB-UniRule"/>
</dbReference>
<evidence type="ECO:0000256" key="5">
    <source>
        <dbReference type="ARBA" id="ARBA00022801"/>
    </source>
</evidence>
<keyword evidence="5 7" id="KW-0378">Hydrolase</keyword>
<evidence type="ECO:0000256" key="7">
    <source>
        <dbReference type="HAMAP-Rule" id="MF_00227"/>
    </source>
</evidence>
<evidence type="ECO:0000256" key="6">
    <source>
        <dbReference type="ARBA" id="ARBA00022884"/>
    </source>
</evidence>
<organism evidence="9">
    <name type="scientific">Magnetococcus massalia (strain MO-1)</name>
    <dbReference type="NCBI Taxonomy" id="451514"/>
    <lineage>
        <taxon>Bacteria</taxon>
        <taxon>Pseudomonadati</taxon>
        <taxon>Pseudomonadota</taxon>
        <taxon>Magnetococcia</taxon>
        <taxon>Magnetococcales</taxon>
        <taxon>Magnetococcaceae</taxon>
        <taxon>Magnetococcus</taxon>
    </lineage>
</organism>
<dbReference type="EMBL" id="LO017727">
    <property type="protein sequence ID" value="CRH07616.1"/>
    <property type="molecule type" value="Genomic_DNA"/>
</dbReference>
<dbReference type="InterPro" id="IPR020568">
    <property type="entry name" value="Ribosomal_Su5_D2-typ_SF"/>
</dbReference>
<evidence type="ECO:0000256" key="1">
    <source>
        <dbReference type="ARBA" id="ARBA00002663"/>
    </source>
</evidence>